<gene>
    <name evidence="7" type="ORF">JIM95_00470</name>
</gene>
<dbReference type="Proteomes" id="UP000650005">
    <property type="component" value="Unassembled WGS sequence"/>
</dbReference>
<protein>
    <submittedName>
        <fullName evidence="7">YihY/virulence factor BrkB family protein</fullName>
    </submittedName>
</protein>
<proteinExistence type="predicted"/>
<dbReference type="InterPro" id="IPR017039">
    <property type="entry name" value="Virul_fac_BrkB"/>
</dbReference>
<accession>A0ABS1FHY4</accession>
<evidence type="ECO:0000256" key="1">
    <source>
        <dbReference type="ARBA" id="ARBA00004651"/>
    </source>
</evidence>
<name>A0ABS1FHY4_9CORY</name>
<evidence type="ECO:0000256" key="5">
    <source>
        <dbReference type="ARBA" id="ARBA00023136"/>
    </source>
</evidence>
<evidence type="ECO:0000256" key="6">
    <source>
        <dbReference type="SAM" id="Phobius"/>
    </source>
</evidence>
<evidence type="ECO:0000313" key="8">
    <source>
        <dbReference type="Proteomes" id="UP000650005"/>
    </source>
</evidence>
<dbReference type="PANTHER" id="PTHR30213:SF1">
    <property type="entry name" value="INNER MEMBRANE PROTEIN YHJD"/>
    <property type="match status" value="1"/>
</dbReference>
<sequence>MTAGRPGPGGRPGPPGECGCADCRLVAYYAYSEGTCCFSDDLFHRPRRTDTTVASTKTAPKKTDEFGIERVTQDDPGVVDRYREKWPWFDHVMRMQERYGSMGGNQYAAGITYFSVLSMFPILMLVFAAVGFVLANHPTAVIEVQDRINSSISGDLSEPVNKVLDTAIEQRSTVAGIGGLTALWSGLNWMNHLRYGVSMMWKADPTEGNFAIRKLRDLIGLIALLFALIIAFGVTAAGSSSLTAILLEKLSLDHIPGITYIVFALTLVIGLLVNFIVFVGLLRYLPRTHVPRAAAVKGAILGAVAFEIFKQIGTVFFSKALDNPAGATFGPIIGVMVLLYFVWRILLYSSAWAATTEESLEQTHTPVPEPAVIRVRNDVDPVPDPKASAMLVGTGAAIGAAGIAVARKMFGR</sequence>
<evidence type="ECO:0000256" key="4">
    <source>
        <dbReference type="ARBA" id="ARBA00022989"/>
    </source>
</evidence>
<dbReference type="Pfam" id="PF03631">
    <property type="entry name" value="Virul_fac_BrkB"/>
    <property type="match status" value="1"/>
</dbReference>
<evidence type="ECO:0000256" key="2">
    <source>
        <dbReference type="ARBA" id="ARBA00022475"/>
    </source>
</evidence>
<keyword evidence="8" id="KW-1185">Reference proteome</keyword>
<keyword evidence="2" id="KW-1003">Cell membrane</keyword>
<keyword evidence="3 6" id="KW-0812">Transmembrane</keyword>
<evidence type="ECO:0000256" key="3">
    <source>
        <dbReference type="ARBA" id="ARBA00022692"/>
    </source>
</evidence>
<feature type="transmembrane region" description="Helical" evidence="6">
    <location>
        <begin position="111"/>
        <end position="135"/>
    </location>
</feature>
<keyword evidence="5 6" id="KW-0472">Membrane</keyword>
<feature type="transmembrane region" description="Helical" evidence="6">
    <location>
        <begin position="218"/>
        <end position="238"/>
    </location>
</feature>
<organism evidence="7 8">
    <name type="scientific">Corynebacterium antarcticum</name>
    <dbReference type="NCBI Taxonomy" id="2800405"/>
    <lineage>
        <taxon>Bacteria</taxon>
        <taxon>Bacillati</taxon>
        <taxon>Actinomycetota</taxon>
        <taxon>Actinomycetes</taxon>
        <taxon>Mycobacteriales</taxon>
        <taxon>Corynebacteriaceae</taxon>
        <taxon>Corynebacterium</taxon>
    </lineage>
</organism>
<dbReference type="PANTHER" id="PTHR30213">
    <property type="entry name" value="INNER MEMBRANE PROTEIN YHJD"/>
    <property type="match status" value="1"/>
</dbReference>
<feature type="transmembrane region" description="Helical" evidence="6">
    <location>
        <begin position="258"/>
        <end position="282"/>
    </location>
</feature>
<keyword evidence="4 6" id="KW-1133">Transmembrane helix</keyword>
<comment type="subcellular location">
    <subcellularLocation>
        <location evidence="1">Cell membrane</location>
        <topology evidence="1">Multi-pass membrane protein</topology>
    </subcellularLocation>
</comment>
<feature type="transmembrane region" description="Helical" evidence="6">
    <location>
        <begin position="325"/>
        <end position="343"/>
    </location>
</feature>
<evidence type="ECO:0000313" key="7">
    <source>
        <dbReference type="EMBL" id="MBK1843051.1"/>
    </source>
</evidence>
<comment type="caution">
    <text evidence="7">The sequence shown here is derived from an EMBL/GenBank/DDBJ whole genome shotgun (WGS) entry which is preliminary data.</text>
</comment>
<reference evidence="7" key="1">
    <citation type="submission" date="2021-01" db="EMBL/GenBank/DDBJ databases">
        <title>Characterization of Corynebacterium spp. from penguins.</title>
        <authorList>
            <person name="Svec P."/>
        </authorList>
    </citation>
    <scope>NUCLEOTIDE SEQUENCE</scope>
    <source>
        <strain evidence="7">CCM 8835</strain>
    </source>
</reference>
<feature type="transmembrane region" description="Helical" evidence="6">
    <location>
        <begin position="387"/>
        <end position="406"/>
    </location>
</feature>
<dbReference type="EMBL" id="JAENIP010000003">
    <property type="protein sequence ID" value="MBK1843051.1"/>
    <property type="molecule type" value="Genomic_DNA"/>
</dbReference>